<evidence type="ECO:0000313" key="3">
    <source>
        <dbReference type="Proteomes" id="UP000030746"/>
    </source>
</evidence>
<feature type="region of interest" description="Disordered" evidence="1">
    <location>
        <begin position="579"/>
        <end position="606"/>
    </location>
</feature>
<reference evidence="2 3" key="1">
    <citation type="journal article" date="2013" name="Nature">
        <title>Insights into bilaterian evolution from three spiralian genomes.</title>
        <authorList>
            <person name="Simakov O."/>
            <person name="Marletaz F."/>
            <person name="Cho S.J."/>
            <person name="Edsinger-Gonzales E."/>
            <person name="Havlak P."/>
            <person name="Hellsten U."/>
            <person name="Kuo D.H."/>
            <person name="Larsson T."/>
            <person name="Lv J."/>
            <person name="Arendt D."/>
            <person name="Savage R."/>
            <person name="Osoegawa K."/>
            <person name="de Jong P."/>
            <person name="Grimwood J."/>
            <person name="Chapman J.A."/>
            <person name="Shapiro H."/>
            <person name="Aerts A."/>
            <person name="Otillar R.P."/>
            <person name="Terry A.Y."/>
            <person name="Boore J.L."/>
            <person name="Grigoriev I.V."/>
            <person name="Lindberg D.R."/>
            <person name="Seaver E.C."/>
            <person name="Weisblat D.A."/>
            <person name="Putnam N.H."/>
            <person name="Rokhsar D.S."/>
        </authorList>
    </citation>
    <scope>NUCLEOTIDE SEQUENCE [LARGE SCALE GENOMIC DNA]</scope>
</reference>
<dbReference type="OMA" id="NCDKSTE"/>
<feature type="compositionally biased region" description="Polar residues" evidence="1">
    <location>
        <begin position="164"/>
        <end position="179"/>
    </location>
</feature>
<dbReference type="GeneID" id="20241687"/>
<gene>
    <name evidence="2" type="ORF">LOTGIDRAFT_171212</name>
</gene>
<name>V4CMT4_LOTGI</name>
<dbReference type="CTD" id="20241687"/>
<proteinExistence type="predicted"/>
<accession>V4CMT4</accession>
<dbReference type="Proteomes" id="UP000030746">
    <property type="component" value="Unassembled WGS sequence"/>
</dbReference>
<dbReference type="AlphaFoldDB" id="V4CMT4"/>
<feature type="compositionally biased region" description="Polar residues" evidence="1">
    <location>
        <begin position="591"/>
        <end position="602"/>
    </location>
</feature>
<dbReference type="EMBL" id="KB199929">
    <property type="protein sequence ID" value="ESP03680.1"/>
    <property type="molecule type" value="Genomic_DNA"/>
</dbReference>
<organism evidence="2 3">
    <name type="scientific">Lottia gigantea</name>
    <name type="common">Giant owl limpet</name>
    <dbReference type="NCBI Taxonomy" id="225164"/>
    <lineage>
        <taxon>Eukaryota</taxon>
        <taxon>Metazoa</taxon>
        <taxon>Spiralia</taxon>
        <taxon>Lophotrochozoa</taxon>
        <taxon>Mollusca</taxon>
        <taxon>Gastropoda</taxon>
        <taxon>Patellogastropoda</taxon>
        <taxon>Lottioidea</taxon>
        <taxon>Lottiidae</taxon>
        <taxon>Lottia</taxon>
    </lineage>
</organism>
<sequence>MDYTHMVSNEIERAEKFRKIFQNSKNFNSHVVSSASKNNLLLVETSEIETYLSEDNEKHVPSVSSHLDFDGENNVAPVSFIVANDSIQFLEREKFDTEYVQVSKDNGSTQNSTGSEVSSTHKVHPKGYIEHSMDNDNPAEPFLLPTDDAGSLWITKDNNRDTDSVQSSTGYDSRSVPSTKDNEFLTGSVHLTAYDNCLPSSVQPSTDNDCLTGSVPPSAEDDCQTGLPVQPITDNDCQTGMPVQPSTENDYKTGSSQVATDNDCLTGSVPPSAGDDCQTELTVQPITDNDCKTGMPVQSSTENDYQTGSFQLATDNDCLTLPTPDFLIGSLQPTTDNDCLTGFVHPSTDKNCLSGTPFQPTADYGPSKAITPFGSAQSLDRKGDLYKGPRSMTHDNKNPSESPPDISDDDIMYKLVWMSSDLSSFQDAVPVTTPTQKLLRSLRFTSSLESVPEDKCEDVVESCEKRHGRLNKLLTFESKFFDESYTSMELEIVLDSDFGDLSPETPPGSLEAERRTCLTNHEGFVSAVSNRNSLEQNIHKEDNDGHVCVESDDEFVVIEMPENKIPDSDSGIFSDISEVHSDRASTEDPESSINSTLQPTDNGKNEIKKTTKSTRMYRVRNLYIFY</sequence>
<dbReference type="RefSeq" id="XP_009045654.1">
    <property type="nucleotide sequence ID" value="XM_009047406.1"/>
</dbReference>
<evidence type="ECO:0000256" key="1">
    <source>
        <dbReference type="SAM" id="MobiDB-lite"/>
    </source>
</evidence>
<keyword evidence="3" id="KW-1185">Reference proteome</keyword>
<evidence type="ECO:0000313" key="2">
    <source>
        <dbReference type="EMBL" id="ESP03680.1"/>
    </source>
</evidence>
<protein>
    <submittedName>
        <fullName evidence="2">Uncharacterized protein</fullName>
    </submittedName>
</protein>
<feature type="region of interest" description="Disordered" evidence="1">
    <location>
        <begin position="154"/>
        <end position="179"/>
    </location>
</feature>
<dbReference type="KEGG" id="lgi:LOTGIDRAFT_171212"/>
<dbReference type="HOGENOM" id="CLU_436997_0_0_1"/>
<feature type="compositionally biased region" description="Basic and acidic residues" evidence="1">
    <location>
        <begin position="379"/>
        <end position="398"/>
    </location>
</feature>
<feature type="region of interest" description="Disordered" evidence="1">
    <location>
        <begin position="370"/>
        <end position="407"/>
    </location>
</feature>
<dbReference type="STRING" id="225164.V4CMT4"/>